<dbReference type="GO" id="GO:0046642">
    <property type="term" value="P:negative regulation of alpha-beta T cell proliferation"/>
    <property type="evidence" value="ECO:0007669"/>
    <property type="project" value="TreeGrafter"/>
</dbReference>
<dbReference type="GO" id="GO:0050829">
    <property type="term" value="P:defense response to Gram-negative bacterium"/>
    <property type="evidence" value="ECO:0007669"/>
    <property type="project" value="TreeGrafter"/>
</dbReference>
<feature type="disulfide bond" evidence="1">
    <location>
        <begin position="57"/>
        <end position="72"/>
    </location>
</feature>
<feature type="region of interest" description="Disordered" evidence="2">
    <location>
        <begin position="238"/>
        <end position="259"/>
    </location>
</feature>
<keyword evidence="3" id="KW-0472">Membrane</keyword>
<dbReference type="InterPro" id="IPR008063">
    <property type="entry name" value="Fas_rcpt"/>
</dbReference>
<gene>
    <name evidence="6" type="primary">Tnfrsf14</name>
    <name evidence="6" type="ORF">SAPAEN_R14975</name>
</gene>
<dbReference type="AlphaFoldDB" id="A0A7K7SGM4"/>
<feature type="disulfide bond" evidence="1">
    <location>
        <begin position="33"/>
        <end position="46"/>
    </location>
</feature>
<dbReference type="Gene3D" id="2.10.50.10">
    <property type="entry name" value="Tumor Necrosis Factor Receptor, subunit A, domain 2"/>
    <property type="match status" value="3"/>
</dbReference>
<dbReference type="SUPFAM" id="SSF57586">
    <property type="entry name" value="TNF receptor-like"/>
    <property type="match status" value="2"/>
</dbReference>
<keyword evidence="3" id="KW-1133">Transmembrane helix</keyword>
<dbReference type="InterPro" id="IPR001368">
    <property type="entry name" value="TNFR/NGFR_Cys_rich_reg"/>
</dbReference>
<comment type="caution">
    <text evidence="6">The sequence shown here is derived from an EMBL/GenBank/DDBJ whole genome shotgun (WGS) entry which is preliminary data.</text>
</comment>
<dbReference type="GO" id="GO:0009897">
    <property type="term" value="C:external side of plasma membrane"/>
    <property type="evidence" value="ECO:0007669"/>
    <property type="project" value="TreeGrafter"/>
</dbReference>
<dbReference type="PRINTS" id="PR01680">
    <property type="entry name" value="TNFACTORR6"/>
</dbReference>
<feature type="non-terminal residue" evidence="6">
    <location>
        <position position="259"/>
    </location>
</feature>
<dbReference type="GO" id="GO:2000406">
    <property type="term" value="P:positive regulation of T cell migration"/>
    <property type="evidence" value="ECO:0007669"/>
    <property type="project" value="TreeGrafter"/>
</dbReference>
<sequence>CPEVVAVVLLTLLERSGAVSCELDEYSTGTECCPMCPAGLRVLKHCTASSSTTCTPCVKGTYTAHPNGLPHCMPCKQCDKGANLMTEAACTYTSNTECGCRPEHFCSSLGPEGCELCQPYTVCVPGTVVKQWGNKTKDNVCEVCPPGTSSTASMSETCTPQLRSRHHNYFFSRIRLEEQDPSPALPVPAIVAILVSAVTLAVAAAVTYIWQRRRRKSYMPRKYGREKHGQALMSTEEKWDQTTVPVQEIGADPEEIRAE</sequence>
<proteinExistence type="predicted"/>
<comment type="caution">
    <text evidence="1">Lacks conserved residue(s) required for the propagation of feature annotation.</text>
</comment>
<feature type="repeat" description="TNFR-Cys" evidence="1">
    <location>
        <begin position="56"/>
        <end position="98"/>
    </location>
</feature>
<keyword evidence="1" id="KW-1015">Disulfide bond</keyword>
<dbReference type="Proteomes" id="UP000589485">
    <property type="component" value="Unassembled WGS sequence"/>
</dbReference>
<evidence type="ECO:0000256" key="4">
    <source>
        <dbReference type="SAM" id="SignalP"/>
    </source>
</evidence>
<evidence type="ECO:0000256" key="1">
    <source>
        <dbReference type="PROSITE-ProRule" id="PRU00206"/>
    </source>
</evidence>
<dbReference type="GO" id="GO:0002720">
    <property type="term" value="P:positive regulation of cytokine production involved in immune response"/>
    <property type="evidence" value="ECO:0007669"/>
    <property type="project" value="TreeGrafter"/>
</dbReference>
<evidence type="ECO:0000256" key="2">
    <source>
        <dbReference type="SAM" id="MobiDB-lite"/>
    </source>
</evidence>
<feature type="domain" description="TNFR-Cys" evidence="5">
    <location>
        <begin position="56"/>
        <end position="98"/>
    </location>
</feature>
<reference evidence="6 7" key="1">
    <citation type="submission" date="2019-09" db="EMBL/GenBank/DDBJ databases">
        <title>Bird 10,000 Genomes (B10K) Project - Family phase.</title>
        <authorList>
            <person name="Zhang G."/>
        </authorList>
    </citation>
    <scope>NUCLEOTIDE SEQUENCE [LARGE SCALE GENOMIC DNA]</scope>
    <source>
        <strain evidence="6">B10K-DU-030-41</strain>
        <tissue evidence="6">Muscle</tissue>
    </source>
</reference>
<keyword evidence="3" id="KW-0812">Transmembrane</keyword>
<dbReference type="Pfam" id="PF00020">
    <property type="entry name" value="TNFR_c6"/>
    <property type="match status" value="1"/>
</dbReference>
<dbReference type="FunFam" id="2.10.50.10:FF:000007">
    <property type="entry name" value="TNF receptor superfamily member 14"/>
    <property type="match status" value="1"/>
</dbReference>
<dbReference type="PANTHER" id="PTHR46838">
    <property type="entry name" value="TUMOR NECROSIS FACTOR RECEPTOR SUPERFAMILY MEMBER 14"/>
    <property type="match status" value="1"/>
</dbReference>
<dbReference type="PROSITE" id="PS50050">
    <property type="entry name" value="TNFR_NGFR_2"/>
    <property type="match status" value="2"/>
</dbReference>
<dbReference type="GO" id="GO:0050830">
    <property type="term" value="P:defense response to Gram-positive bacterium"/>
    <property type="evidence" value="ECO:0007669"/>
    <property type="project" value="TreeGrafter"/>
</dbReference>
<dbReference type="GO" id="GO:0006955">
    <property type="term" value="P:immune response"/>
    <property type="evidence" value="ECO:0007669"/>
    <property type="project" value="InterPro"/>
</dbReference>
<name>A0A7K7SGM4_9TYRA</name>
<evidence type="ECO:0000313" key="6">
    <source>
        <dbReference type="EMBL" id="NXA02974.1"/>
    </source>
</evidence>
<dbReference type="PROSITE" id="PS00652">
    <property type="entry name" value="TNFR_NGFR_1"/>
    <property type="match status" value="1"/>
</dbReference>
<feature type="domain" description="TNFR-Cys" evidence="5">
    <location>
        <begin position="20"/>
        <end position="54"/>
    </location>
</feature>
<dbReference type="GO" id="GO:0004888">
    <property type="term" value="F:transmembrane signaling receptor activity"/>
    <property type="evidence" value="ECO:0007669"/>
    <property type="project" value="InterPro"/>
</dbReference>
<organism evidence="6 7">
    <name type="scientific">Sapayoa aenigma</name>
    <name type="common">broad-billed sapayoa</name>
    <dbReference type="NCBI Taxonomy" id="239371"/>
    <lineage>
        <taxon>Eukaryota</taxon>
        <taxon>Metazoa</taxon>
        <taxon>Chordata</taxon>
        <taxon>Craniata</taxon>
        <taxon>Vertebrata</taxon>
        <taxon>Euteleostomi</taxon>
        <taxon>Archelosauria</taxon>
        <taxon>Archosauria</taxon>
        <taxon>Dinosauria</taxon>
        <taxon>Saurischia</taxon>
        <taxon>Theropoda</taxon>
        <taxon>Coelurosauria</taxon>
        <taxon>Aves</taxon>
        <taxon>Neognathae</taxon>
        <taxon>Neoaves</taxon>
        <taxon>Telluraves</taxon>
        <taxon>Australaves</taxon>
        <taxon>Passeriformes</taxon>
        <taxon>Tyrannidae</taxon>
        <taxon>Sapayoa</taxon>
    </lineage>
</organism>
<evidence type="ECO:0000259" key="5">
    <source>
        <dbReference type="PROSITE" id="PS50050"/>
    </source>
</evidence>
<evidence type="ECO:0000256" key="3">
    <source>
        <dbReference type="SAM" id="Phobius"/>
    </source>
</evidence>
<dbReference type="EMBL" id="VZSY01000001">
    <property type="protein sequence ID" value="NXA02974.1"/>
    <property type="molecule type" value="Genomic_DNA"/>
</dbReference>
<dbReference type="SMART" id="SM00208">
    <property type="entry name" value="TNFR"/>
    <property type="match status" value="3"/>
</dbReference>
<feature type="disulfide bond" evidence="1">
    <location>
        <begin position="36"/>
        <end position="54"/>
    </location>
</feature>
<feature type="transmembrane region" description="Helical" evidence="3">
    <location>
        <begin position="189"/>
        <end position="210"/>
    </location>
</feature>
<accession>A0A7K7SGM4</accession>
<feature type="repeat" description="TNFR-Cys" evidence="1">
    <location>
        <begin position="20"/>
        <end position="54"/>
    </location>
</feature>
<dbReference type="GO" id="GO:0006915">
    <property type="term" value="P:apoptotic process"/>
    <property type="evidence" value="ECO:0007669"/>
    <property type="project" value="InterPro"/>
</dbReference>
<protein>
    <submittedName>
        <fullName evidence="6">TNR14 factor</fullName>
    </submittedName>
</protein>
<feature type="non-terminal residue" evidence="6">
    <location>
        <position position="1"/>
    </location>
</feature>
<feature type="signal peptide" evidence="4">
    <location>
        <begin position="1"/>
        <end position="18"/>
    </location>
</feature>
<dbReference type="OrthoDB" id="10031141at2759"/>
<feature type="chain" id="PRO_5029786055" evidence="4">
    <location>
        <begin position="19"/>
        <end position="259"/>
    </location>
</feature>
<dbReference type="PANTHER" id="PTHR46838:SF1">
    <property type="entry name" value="TUMOR NECROSIS FACTOR RECEPTOR SUPERFAMILY MEMBER 14"/>
    <property type="match status" value="1"/>
</dbReference>
<dbReference type="GO" id="GO:0007165">
    <property type="term" value="P:signal transduction"/>
    <property type="evidence" value="ECO:0007669"/>
    <property type="project" value="InterPro"/>
</dbReference>
<keyword evidence="4" id="KW-0732">Signal</keyword>
<keyword evidence="7" id="KW-1185">Reference proteome</keyword>
<evidence type="ECO:0000313" key="7">
    <source>
        <dbReference type="Proteomes" id="UP000589485"/>
    </source>
</evidence>